<feature type="non-terminal residue" evidence="1">
    <location>
        <position position="1"/>
    </location>
</feature>
<proteinExistence type="predicted"/>
<sequence>LWSIGRVVSRRDQISPSSGCGVRLSLALEPPQSPGWVLVIVTTMAISVSDGGTCLGDNLIRRRDGDINMGVRSGCHPHTCSIPRPSPHDRLRRRHRYFVPIAVSPTIDHIPVDCGHRSRDSVLRQRVQPARSREHVHGQSMANPVPRTPLADHVHYRAVIDIVYNLVQAGLLY</sequence>
<dbReference type="AlphaFoldDB" id="A0A0H5QJP8"/>
<name>A0A0H5QJP8_9EUKA</name>
<dbReference type="EMBL" id="HACM01001786">
    <property type="protein sequence ID" value="CRZ02228.1"/>
    <property type="molecule type" value="Transcribed_RNA"/>
</dbReference>
<reference evidence="1" key="1">
    <citation type="submission" date="2015-04" db="EMBL/GenBank/DDBJ databases">
        <title>The genome sequence of the plant pathogenic Rhizarian Plasmodiophora brassicae reveals insights in its biotrophic life cycle and the origin of chitin synthesis.</title>
        <authorList>
            <person name="Schwelm A."/>
            <person name="Fogelqvist J."/>
            <person name="Knaust A."/>
            <person name="Julke S."/>
            <person name="Lilja T."/>
            <person name="Dhandapani V."/>
            <person name="Bonilla-Rosso G."/>
            <person name="Karlsson M."/>
            <person name="Shevchenko A."/>
            <person name="Choi S.R."/>
            <person name="Kim H.G."/>
            <person name="Park J.Y."/>
            <person name="Lim Y.P."/>
            <person name="Ludwig-Muller J."/>
            <person name="Dixelius C."/>
        </authorList>
    </citation>
    <scope>NUCLEOTIDE SEQUENCE</scope>
    <source>
        <tissue evidence="1">Potato root galls</tissue>
    </source>
</reference>
<evidence type="ECO:0000313" key="1">
    <source>
        <dbReference type="EMBL" id="CRZ02228.1"/>
    </source>
</evidence>
<protein>
    <submittedName>
        <fullName evidence="1">Uncharacterized protein</fullName>
    </submittedName>
</protein>
<accession>A0A0H5QJP8</accession>
<organism evidence="1">
    <name type="scientific">Spongospora subterranea</name>
    <dbReference type="NCBI Taxonomy" id="70186"/>
    <lineage>
        <taxon>Eukaryota</taxon>
        <taxon>Sar</taxon>
        <taxon>Rhizaria</taxon>
        <taxon>Endomyxa</taxon>
        <taxon>Phytomyxea</taxon>
        <taxon>Plasmodiophorida</taxon>
        <taxon>Plasmodiophoridae</taxon>
        <taxon>Spongospora</taxon>
    </lineage>
</organism>